<keyword evidence="6 7" id="KW-0520">NAD</keyword>
<comment type="caution">
    <text evidence="10">The sequence shown here is derived from an EMBL/GenBank/DDBJ whole genome shotgun (WGS) entry which is preliminary data.</text>
</comment>
<dbReference type="Gene3D" id="1.10.1040.10">
    <property type="entry name" value="N-(1-d-carboxylethyl)-l-norvaline Dehydrogenase, domain 2"/>
    <property type="match status" value="1"/>
</dbReference>
<evidence type="ECO:0000259" key="8">
    <source>
        <dbReference type="Pfam" id="PF01232"/>
    </source>
</evidence>
<dbReference type="Pfam" id="PF01232">
    <property type="entry name" value="Mannitol_dh"/>
    <property type="match status" value="1"/>
</dbReference>
<feature type="binding site" evidence="7">
    <location>
        <begin position="10"/>
        <end position="21"/>
    </location>
    <ligand>
        <name>NAD(+)</name>
        <dbReference type="ChEBI" id="CHEBI:57540"/>
    </ligand>
</feature>
<dbReference type="RefSeq" id="WP_083049624.1">
    <property type="nucleotide sequence ID" value="NZ_MWQY01000007.1"/>
</dbReference>
<dbReference type="NCBIfam" id="NF002650">
    <property type="entry name" value="PRK02318.2-2"/>
    <property type="match status" value="1"/>
</dbReference>
<dbReference type="SUPFAM" id="SSF48179">
    <property type="entry name" value="6-phosphogluconate dehydrogenase C-terminal domain-like"/>
    <property type="match status" value="1"/>
</dbReference>
<evidence type="ECO:0000256" key="4">
    <source>
        <dbReference type="ARBA" id="ARBA00016219"/>
    </source>
</evidence>
<dbReference type="InterPro" id="IPR000669">
    <property type="entry name" value="Mannitol_DH"/>
</dbReference>
<comment type="similarity">
    <text evidence="2">Belongs to the phD/YefM antitoxin family.</text>
</comment>
<reference evidence="10 11" key="1">
    <citation type="submission" date="2017-03" db="EMBL/GenBank/DDBJ databases">
        <title>Draft Genome sequence of Marispirochaeta sp. strain JC444.</title>
        <authorList>
            <person name="Shivani Y."/>
            <person name="Subhash Y."/>
            <person name="Sasikala C."/>
            <person name="Ramana C."/>
        </authorList>
    </citation>
    <scope>NUCLEOTIDE SEQUENCE [LARGE SCALE GENOMIC DNA]</scope>
    <source>
        <strain evidence="10 11">JC444</strain>
    </source>
</reference>
<dbReference type="SUPFAM" id="SSF143120">
    <property type="entry name" value="YefM-like"/>
    <property type="match status" value="1"/>
</dbReference>
<dbReference type="EMBL" id="MWQY01000007">
    <property type="protein sequence ID" value="ORC35866.1"/>
    <property type="molecule type" value="Genomic_DNA"/>
</dbReference>
<dbReference type="PRINTS" id="PR00084">
    <property type="entry name" value="MTLDHDRGNASE"/>
</dbReference>
<dbReference type="Gene3D" id="3.40.50.720">
    <property type="entry name" value="NAD(P)-binding Rossmann-like Domain"/>
    <property type="match status" value="1"/>
</dbReference>
<dbReference type="Gene3D" id="3.40.1620.10">
    <property type="entry name" value="YefM-like domain"/>
    <property type="match status" value="1"/>
</dbReference>
<proteinExistence type="inferred from homology"/>
<dbReference type="NCBIfam" id="NF002652">
    <property type="entry name" value="PRK02318.2-5"/>
    <property type="match status" value="1"/>
</dbReference>
<dbReference type="NCBIfam" id="TIGR01552">
    <property type="entry name" value="phd_fam"/>
    <property type="match status" value="1"/>
</dbReference>
<dbReference type="InterPro" id="IPR036165">
    <property type="entry name" value="YefM-like_sf"/>
</dbReference>
<dbReference type="InterPro" id="IPR008927">
    <property type="entry name" value="6-PGluconate_DH-like_C_sf"/>
</dbReference>
<feature type="domain" description="Mannitol dehydrogenase N-terminal" evidence="8">
    <location>
        <begin position="10"/>
        <end position="203"/>
    </location>
</feature>
<dbReference type="Proteomes" id="UP000192343">
    <property type="component" value="Unassembled WGS sequence"/>
</dbReference>
<dbReference type="OrthoDB" id="271711at2"/>
<evidence type="ECO:0000256" key="2">
    <source>
        <dbReference type="ARBA" id="ARBA00009981"/>
    </source>
</evidence>
<dbReference type="HAMAP" id="MF_00196">
    <property type="entry name" value="Mannitol_dehydrog"/>
    <property type="match status" value="1"/>
</dbReference>
<comment type="catalytic activity">
    <reaction evidence="7">
        <text>D-mannitol 1-phosphate + NAD(+) = beta-D-fructose 6-phosphate + NADH + H(+)</text>
        <dbReference type="Rhea" id="RHEA:19661"/>
        <dbReference type="ChEBI" id="CHEBI:15378"/>
        <dbReference type="ChEBI" id="CHEBI:57540"/>
        <dbReference type="ChEBI" id="CHEBI:57634"/>
        <dbReference type="ChEBI" id="CHEBI:57945"/>
        <dbReference type="ChEBI" id="CHEBI:61381"/>
        <dbReference type="EC" id="1.1.1.17"/>
    </reaction>
</comment>
<dbReference type="STRING" id="1963862.B4O97_07285"/>
<dbReference type="PANTHER" id="PTHR30524">
    <property type="entry name" value="MANNITOL-1-PHOSPHATE 5-DEHYDROGENASE"/>
    <property type="match status" value="1"/>
</dbReference>
<dbReference type="InterPro" id="IPR006442">
    <property type="entry name" value="Antitoxin_Phd/YefM"/>
</dbReference>
<comment type="similarity">
    <text evidence="1 7">Belongs to the mannitol dehydrogenase family.</text>
</comment>
<dbReference type="EC" id="1.1.1.17" evidence="3 7"/>
<dbReference type="GO" id="GO:0005829">
    <property type="term" value="C:cytosol"/>
    <property type="evidence" value="ECO:0007669"/>
    <property type="project" value="TreeGrafter"/>
</dbReference>
<keyword evidence="11" id="KW-1185">Reference proteome</keyword>
<dbReference type="Pfam" id="PF02604">
    <property type="entry name" value="PhdYeFM_antitox"/>
    <property type="match status" value="1"/>
</dbReference>
<dbReference type="InterPro" id="IPR013328">
    <property type="entry name" value="6PGD_dom2"/>
</dbReference>
<dbReference type="AlphaFoldDB" id="A0A1Y1S058"/>
<gene>
    <name evidence="7" type="primary">mtlD</name>
    <name evidence="10" type="ORF">B4O97_07285</name>
</gene>
<evidence type="ECO:0000259" key="9">
    <source>
        <dbReference type="Pfam" id="PF08125"/>
    </source>
</evidence>
<dbReference type="InterPro" id="IPR023027">
    <property type="entry name" value="Mannitol_DH_CS"/>
</dbReference>
<evidence type="ECO:0000313" key="10">
    <source>
        <dbReference type="EMBL" id="ORC35866.1"/>
    </source>
</evidence>
<sequence length="451" mass="50674">MQKEKEMKLAVQFGAGNIGRGFIGALLSRSGYRVLFVDISDSIIPELQKRGEYTVEIVGETRREETITPVSGCYPGDQLLLDAIAEAEIVTTAVGPAVLEHIAPPIAAGLKHRMQKGVSGALNIIACENMINASSRLKELVEGSLDKDVKSFIKEHVGFPDSAVDRIVPPMEKSGDILRVRVEEFSEWIVDRRGFAGSIPEIEGMQLTDTLTAFVERKLFTLNTGHAIAAYLGSLYGHRTIDQSIRDEQVRQVVRGAMEESGEVLVRRYGFDRDIHRGYIEKILRRFENPWLKDDVQRVGRQPLRKLGFDDRLIKPLRGTIEYGFPNQNLLIGIAAALYFRNEDDPQAERLRELLEISDIREVIPRVTSLKDADVLTAIENAYEDRGVEDLVRNYVRQWIRIVSMKEARDNFAQLVDEAMAGREIIVASRGKPVVRLTPVTPPTKRESSLP</sequence>
<organism evidence="10 11">
    <name type="scientific">Marispirochaeta aestuarii</name>
    <dbReference type="NCBI Taxonomy" id="1963862"/>
    <lineage>
        <taxon>Bacteria</taxon>
        <taxon>Pseudomonadati</taxon>
        <taxon>Spirochaetota</taxon>
        <taxon>Spirochaetia</taxon>
        <taxon>Spirochaetales</taxon>
        <taxon>Spirochaetaceae</taxon>
        <taxon>Marispirochaeta</taxon>
    </lineage>
</organism>
<dbReference type="InterPro" id="IPR013131">
    <property type="entry name" value="Mannitol_DH_N"/>
</dbReference>
<dbReference type="PROSITE" id="PS00974">
    <property type="entry name" value="MANNITOL_DHGENASE"/>
    <property type="match status" value="1"/>
</dbReference>
<evidence type="ECO:0000256" key="5">
    <source>
        <dbReference type="ARBA" id="ARBA00023002"/>
    </source>
</evidence>
<name>A0A1Y1S058_9SPIO</name>
<dbReference type="InterPro" id="IPR036291">
    <property type="entry name" value="NAD(P)-bd_dom_sf"/>
</dbReference>
<dbReference type="PANTHER" id="PTHR30524:SF0">
    <property type="entry name" value="ALTRONATE OXIDOREDUCTASE-RELATED"/>
    <property type="match status" value="1"/>
</dbReference>
<evidence type="ECO:0000256" key="7">
    <source>
        <dbReference type="HAMAP-Rule" id="MF_00196"/>
    </source>
</evidence>
<dbReference type="GO" id="GO:0008926">
    <property type="term" value="F:mannitol-1-phosphate 5-dehydrogenase activity"/>
    <property type="evidence" value="ECO:0007669"/>
    <property type="project" value="UniProtKB-UniRule"/>
</dbReference>
<dbReference type="InterPro" id="IPR013118">
    <property type="entry name" value="Mannitol_DH_C"/>
</dbReference>
<dbReference type="NCBIfam" id="NF002647">
    <property type="entry name" value="PRK02318.1-3"/>
    <property type="match status" value="1"/>
</dbReference>
<feature type="domain" description="Mannitol dehydrogenase C-terminal" evidence="9">
    <location>
        <begin position="211"/>
        <end position="362"/>
    </location>
</feature>
<dbReference type="InterPro" id="IPR023028">
    <property type="entry name" value="Mannitol_1_phos_5_DH"/>
</dbReference>
<protein>
    <recommendedName>
        <fullName evidence="4 7">Mannitol-1-phosphate 5-dehydrogenase</fullName>
        <ecNumber evidence="3 7">1.1.1.17</ecNumber>
    </recommendedName>
</protein>
<keyword evidence="5 7" id="KW-0560">Oxidoreductase</keyword>
<evidence type="ECO:0000256" key="3">
    <source>
        <dbReference type="ARBA" id="ARBA00012939"/>
    </source>
</evidence>
<dbReference type="GO" id="GO:0019592">
    <property type="term" value="P:mannitol catabolic process"/>
    <property type="evidence" value="ECO:0007669"/>
    <property type="project" value="TreeGrafter"/>
</dbReference>
<dbReference type="NCBIfam" id="NF002646">
    <property type="entry name" value="PRK02318.1-2"/>
    <property type="match status" value="1"/>
</dbReference>
<evidence type="ECO:0000256" key="1">
    <source>
        <dbReference type="ARBA" id="ARBA00006541"/>
    </source>
</evidence>
<dbReference type="SUPFAM" id="SSF51735">
    <property type="entry name" value="NAD(P)-binding Rossmann-fold domains"/>
    <property type="match status" value="1"/>
</dbReference>
<evidence type="ECO:0000256" key="6">
    <source>
        <dbReference type="ARBA" id="ARBA00023027"/>
    </source>
</evidence>
<evidence type="ECO:0000313" key="11">
    <source>
        <dbReference type="Proteomes" id="UP000192343"/>
    </source>
</evidence>
<dbReference type="Pfam" id="PF08125">
    <property type="entry name" value="Mannitol_dh_C"/>
    <property type="match status" value="1"/>
</dbReference>
<accession>A0A1Y1S058</accession>